<proteinExistence type="predicted"/>
<dbReference type="Proteomes" id="UP001153269">
    <property type="component" value="Unassembled WGS sequence"/>
</dbReference>
<organism evidence="2 3">
    <name type="scientific">Pleuronectes platessa</name>
    <name type="common">European plaice</name>
    <dbReference type="NCBI Taxonomy" id="8262"/>
    <lineage>
        <taxon>Eukaryota</taxon>
        <taxon>Metazoa</taxon>
        <taxon>Chordata</taxon>
        <taxon>Craniata</taxon>
        <taxon>Vertebrata</taxon>
        <taxon>Euteleostomi</taxon>
        <taxon>Actinopterygii</taxon>
        <taxon>Neopterygii</taxon>
        <taxon>Teleostei</taxon>
        <taxon>Neoteleostei</taxon>
        <taxon>Acanthomorphata</taxon>
        <taxon>Carangaria</taxon>
        <taxon>Pleuronectiformes</taxon>
        <taxon>Pleuronectoidei</taxon>
        <taxon>Pleuronectidae</taxon>
        <taxon>Pleuronectes</taxon>
    </lineage>
</organism>
<evidence type="ECO:0000313" key="3">
    <source>
        <dbReference type="Proteomes" id="UP001153269"/>
    </source>
</evidence>
<feature type="region of interest" description="Disordered" evidence="1">
    <location>
        <begin position="95"/>
        <end position="117"/>
    </location>
</feature>
<feature type="region of interest" description="Disordered" evidence="1">
    <location>
        <begin position="22"/>
        <end position="67"/>
    </location>
</feature>
<evidence type="ECO:0000313" key="2">
    <source>
        <dbReference type="EMBL" id="CAB1447506.1"/>
    </source>
</evidence>
<protein>
    <submittedName>
        <fullName evidence="2">Uncharacterized protein</fullName>
    </submittedName>
</protein>
<dbReference type="EMBL" id="CADEAL010003948">
    <property type="protein sequence ID" value="CAB1447506.1"/>
    <property type="molecule type" value="Genomic_DNA"/>
</dbReference>
<keyword evidence="3" id="KW-1185">Reference proteome</keyword>
<gene>
    <name evidence="2" type="ORF">PLEPLA_LOCUS35194</name>
</gene>
<accession>A0A9N7VDR2</accession>
<feature type="compositionally biased region" description="Basic and acidic residues" evidence="1">
    <location>
        <begin position="24"/>
        <end position="37"/>
    </location>
</feature>
<reference evidence="2" key="1">
    <citation type="submission" date="2020-03" db="EMBL/GenBank/DDBJ databases">
        <authorList>
            <person name="Weist P."/>
        </authorList>
    </citation>
    <scope>NUCLEOTIDE SEQUENCE</scope>
</reference>
<dbReference type="AlphaFoldDB" id="A0A9N7VDR2"/>
<evidence type="ECO:0000256" key="1">
    <source>
        <dbReference type="SAM" id="MobiDB-lite"/>
    </source>
</evidence>
<name>A0A9N7VDR2_PLEPL</name>
<sequence length="117" mass="12847">MSATGLRRSVTCEDQNHLPLIQRGEMRSLGHRDEPAPRHYAAMGGSRTPVNTGAGSHSWARKNGERQNCKAPLPQRALLTCRIFHPESPEVGISVVEDRGGPKPHQFKGLCTKPELS</sequence>
<comment type="caution">
    <text evidence="2">The sequence shown here is derived from an EMBL/GenBank/DDBJ whole genome shotgun (WGS) entry which is preliminary data.</text>
</comment>